<dbReference type="AlphaFoldDB" id="A0A0G2HUE3"/>
<proteinExistence type="predicted"/>
<evidence type="ECO:0000313" key="2">
    <source>
        <dbReference type="EMBL" id="KKZ61355.1"/>
    </source>
</evidence>
<dbReference type="VEuPathDB" id="FungiDB:EMCG_04074"/>
<keyword evidence="1" id="KW-0812">Transmembrane</keyword>
<dbReference type="Proteomes" id="UP000034164">
    <property type="component" value="Unassembled WGS sequence"/>
</dbReference>
<dbReference type="EMBL" id="LCZI01001311">
    <property type="protein sequence ID" value="KKZ61355.1"/>
    <property type="molecule type" value="Genomic_DNA"/>
</dbReference>
<gene>
    <name evidence="2" type="ORF">EMCG_04074</name>
</gene>
<keyword evidence="1" id="KW-0472">Membrane</keyword>
<keyword evidence="1" id="KW-1133">Transmembrane helix</keyword>
<evidence type="ECO:0000313" key="3">
    <source>
        <dbReference type="Proteomes" id="UP000034164"/>
    </source>
</evidence>
<protein>
    <submittedName>
        <fullName evidence="2">Uncharacterized protein</fullName>
    </submittedName>
</protein>
<comment type="caution">
    <text evidence="2">The sequence shown here is derived from an EMBL/GenBank/DDBJ whole genome shotgun (WGS) entry which is preliminary data.</text>
</comment>
<feature type="transmembrane region" description="Helical" evidence="1">
    <location>
        <begin position="25"/>
        <end position="46"/>
    </location>
</feature>
<sequence length="87" mass="9785">MDGMPPIPAWIVTSMDTVVCRWGPLLFLLPLIFITWITVPTCIRILNLIMATTCPHLLSHTTIHLLLLRKLYHLAATGRILTTRVGP</sequence>
<accession>A0A0G2HUE3</accession>
<name>A0A0G2HUE3_9EURO</name>
<reference evidence="3" key="1">
    <citation type="journal article" date="2015" name="PLoS Genet.">
        <title>The dynamic genome and transcriptome of the human fungal pathogen Blastomyces and close relative Emmonsia.</title>
        <authorList>
            <person name="Munoz J.F."/>
            <person name="Gauthier G.M."/>
            <person name="Desjardins C.A."/>
            <person name="Gallo J.E."/>
            <person name="Holder J."/>
            <person name="Sullivan T.D."/>
            <person name="Marty A.J."/>
            <person name="Carmen J.C."/>
            <person name="Chen Z."/>
            <person name="Ding L."/>
            <person name="Gujja S."/>
            <person name="Magrini V."/>
            <person name="Misas E."/>
            <person name="Mitreva M."/>
            <person name="Priest M."/>
            <person name="Saif S."/>
            <person name="Whiston E.A."/>
            <person name="Young S."/>
            <person name="Zeng Q."/>
            <person name="Goldman W.E."/>
            <person name="Mardis E.R."/>
            <person name="Taylor J.W."/>
            <person name="McEwen J.G."/>
            <person name="Clay O.K."/>
            <person name="Klein B.S."/>
            <person name="Cuomo C.A."/>
        </authorList>
    </citation>
    <scope>NUCLEOTIDE SEQUENCE [LARGE SCALE GENOMIC DNA]</scope>
    <source>
        <strain evidence="3">UAMH 3008</strain>
    </source>
</reference>
<evidence type="ECO:0000256" key="1">
    <source>
        <dbReference type="SAM" id="Phobius"/>
    </source>
</evidence>
<organism evidence="2 3">
    <name type="scientific">[Emmonsia] crescens</name>
    <dbReference type="NCBI Taxonomy" id="73230"/>
    <lineage>
        <taxon>Eukaryota</taxon>
        <taxon>Fungi</taxon>
        <taxon>Dikarya</taxon>
        <taxon>Ascomycota</taxon>
        <taxon>Pezizomycotina</taxon>
        <taxon>Eurotiomycetes</taxon>
        <taxon>Eurotiomycetidae</taxon>
        <taxon>Onygenales</taxon>
        <taxon>Ajellomycetaceae</taxon>
        <taxon>Emergomyces</taxon>
    </lineage>
</organism>